<evidence type="ECO:0000313" key="1">
    <source>
        <dbReference type="EMBL" id="AXA36286.1"/>
    </source>
</evidence>
<accession>A0A2Z4Y5R0</accession>
<dbReference type="EMBL" id="CP030759">
    <property type="protein sequence ID" value="AXA36286.1"/>
    <property type="molecule type" value="Genomic_DNA"/>
</dbReference>
<organism evidence="1 2">
    <name type="scientific">Sumerlaea chitinivorans</name>
    <dbReference type="NCBI Taxonomy" id="2250252"/>
    <lineage>
        <taxon>Bacteria</taxon>
        <taxon>Candidatus Sumerlaeota</taxon>
        <taxon>Candidatus Sumerlaeia</taxon>
        <taxon>Candidatus Sumerlaeales</taxon>
        <taxon>Candidatus Sumerlaeaceae</taxon>
        <taxon>Candidatus Sumerlaea</taxon>
    </lineage>
</organism>
<protein>
    <submittedName>
        <fullName evidence="1">Uncharacterized protein</fullName>
    </submittedName>
</protein>
<dbReference type="AlphaFoldDB" id="A0A2Z4Y5R0"/>
<proteinExistence type="predicted"/>
<sequence length="43" mass="4582">MVLIECGVVAATDGSMAPLVASRLGRSRLRAHRKIAKTSKHHG</sequence>
<evidence type="ECO:0000313" key="2">
    <source>
        <dbReference type="Proteomes" id="UP000262583"/>
    </source>
</evidence>
<dbReference type="KEGG" id="schv:BRCON_1509"/>
<reference evidence="1 2" key="1">
    <citation type="submission" date="2018-05" db="EMBL/GenBank/DDBJ databases">
        <title>A metagenomic window into the 2 km-deep terrestrial subsurface aquifer revealed taxonomically and functionally diverse microbial community comprising novel uncultured bacterial lineages.</title>
        <authorList>
            <person name="Kadnikov V.V."/>
            <person name="Mardanov A.V."/>
            <person name="Beletsky A.V."/>
            <person name="Banks D."/>
            <person name="Pimenov N.V."/>
            <person name="Frank Y.A."/>
            <person name="Karnachuk O.V."/>
            <person name="Ravin N.V."/>
        </authorList>
    </citation>
    <scope>NUCLEOTIDE SEQUENCE [LARGE SCALE GENOMIC DNA]</scope>
    <source>
        <strain evidence="1">BY</strain>
    </source>
</reference>
<dbReference type="Proteomes" id="UP000262583">
    <property type="component" value="Chromosome"/>
</dbReference>
<name>A0A2Z4Y5R0_SUMC1</name>
<gene>
    <name evidence="1" type="ORF">BRCON_1509</name>
</gene>